<name>A0A090WY97_9FLAO</name>
<proteinExistence type="predicted"/>
<evidence type="ECO:0000313" key="2">
    <source>
        <dbReference type="Proteomes" id="UP000029643"/>
    </source>
</evidence>
<comment type="caution">
    <text evidence="1">The sequence shown here is derived from an EMBL/GenBank/DDBJ whole genome shotgun (WGS) entry which is preliminary data.</text>
</comment>
<protein>
    <submittedName>
        <fullName evidence="1">Uncharacterized protein</fullName>
    </submittedName>
</protein>
<dbReference type="RefSeq" id="WP_152596415.1">
    <property type="nucleotide sequence ID" value="NZ_BBNU01000021.1"/>
</dbReference>
<dbReference type="AlphaFoldDB" id="A0A090WY97"/>
<dbReference type="EMBL" id="BBNU01000021">
    <property type="protein sequence ID" value="GAL82065.1"/>
    <property type="molecule type" value="Genomic_DNA"/>
</dbReference>
<dbReference type="Proteomes" id="UP000029643">
    <property type="component" value="Unassembled WGS sequence"/>
</dbReference>
<reference evidence="1 2" key="1">
    <citation type="journal article" date="2014" name="Genome Announc.">
        <title>Draft Genome Sequences of Marine Flavobacterium Algibacter lectus Strains SS8 and NR4.</title>
        <authorList>
            <person name="Takatani N."/>
            <person name="Nakanishi M."/>
            <person name="Meirelles P."/>
            <person name="Mino S."/>
            <person name="Suda W."/>
            <person name="Oshima K."/>
            <person name="Hattori M."/>
            <person name="Ohkuma M."/>
            <person name="Hosokawa M."/>
            <person name="Miyashita K."/>
            <person name="Thompson F.L."/>
            <person name="Niwa A."/>
            <person name="Sawabe T."/>
            <person name="Sawabe T."/>
        </authorList>
    </citation>
    <scope>NUCLEOTIDE SEQUENCE [LARGE SCALE GENOMIC DNA]</scope>
    <source>
        <strain evidence="2">JCM19274</strain>
    </source>
</reference>
<evidence type="ECO:0000313" key="1">
    <source>
        <dbReference type="EMBL" id="GAL82065.1"/>
    </source>
</evidence>
<organism evidence="1 2">
    <name type="scientific">Algibacter lectus</name>
    <dbReference type="NCBI Taxonomy" id="221126"/>
    <lineage>
        <taxon>Bacteria</taxon>
        <taxon>Pseudomonadati</taxon>
        <taxon>Bacteroidota</taxon>
        <taxon>Flavobacteriia</taxon>
        <taxon>Flavobacteriales</taxon>
        <taxon>Flavobacteriaceae</taxon>
        <taxon>Algibacter</taxon>
    </lineage>
</organism>
<sequence>MGQCYFLIKIYPPTDPDKLWSCPPAIKVSSPKKDKAITNVISNANRETFSLKVENASKIKKGDWVILKMQNNSKDLITQDIQPLKLEPKWTSIIEKGVVVNERHQVANVKGSTITFVEPIHYKIQSKHNWSLSTFEHLTHVGFEKMTFEGNWTKDFKHHRSAQDDGGWSILGISDAVTHGLKIVPLKTLIMLLILVTQQLAQQ</sequence>
<accession>A0A090WY97</accession>
<gene>
    <name evidence="1" type="ORF">JCM19274_2776</name>
</gene>